<feature type="domain" description="Disease resistance protein winged helix" evidence="9">
    <location>
        <begin position="308"/>
        <end position="385"/>
    </location>
</feature>
<gene>
    <name evidence="10" type="ORF">RGQ29_027195</name>
</gene>
<dbReference type="Pfam" id="PF00931">
    <property type="entry name" value="NB-ARC"/>
    <property type="match status" value="1"/>
</dbReference>
<dbReference type="InterPro" id="IPR050905">
    <property type="entry name" value="Plant_NBS-LRR"/>
</dbReference>
<dbReference type="InterPro" id="IPR032675">
    <property type="entry name" value="LRR_dom_sf"/>
</dbReference>
<evidence type="ECO:0000256" key="1">
    <source>
        <dbReference type="ARBA" id="ARBA00008894"/>
    </source>
</evidence>
<evidence type="ECO:0000256" key="3">
    <source>
        <dbReference type="ARBA" id="ARBA00022741"/>
    </source>
</evidence>
<dbReference type="InterPro" id="IPR027417">
    <property type="entry name" value="P-loop_NTPase"/>
</dbReference>
<evidence type="ECO:0000256" key="5">
    <source>
        <dbReference type="ARBA" id="ARBA00022840"/>
    </source>
</evidence>
<evidence type="ECO:0000256" key="4">
    <source>
        <dbReference type="ARBA" id="ARBA00022821"/>
    </source>
</evidence>
<evidence type="ECO:0008006" key="12">
    <source>
        <dbReference type="Google" id="ProtNLM"/>
    </source>
</evidence>
<reference evidence="10 11" key="1">
    <citation type="journal article" date="2023" name="G3 (Bethesda)">
        <title>A haplotype-resolved chromosome-scale genome for Quercus rubra L. provides insights into the genetics of adaptive traits for red oak species.</title>
        <authorList>
            <person name="Kapoor B."/>
            <person name="Jenkins J."/>
            <person name="Schmutz J."/>
            <person name="Zhebentyayeva T."/>
            <person name="Kuelheim C."/>
            <person name="Coggeshall M."/>
            <person name="Heim C."/>
            <person name="Lasky J.R."/>
            <person name="Leites L."/>
            <person name="Islam-Faridi N."/>
            <person name="Romero-Severson J."/>
            <person name="DeLeo V.L."/>
            <person name="Lucas S.M."/>
            <person name="Lazic D."/>
            <person name="Gailing O."/>
            <person name="Carlson J."/>
            <person name="Staton M."/>
        </authorList>
    </citation>
    <scope>NUCLEOTIDE SEQUENCE [LARGE SCALE GENOMIC DNA]</scope>
    <source>
        <strain evidence="10">Pseudo-F2</strain>
    </source>
</reference>
<evidence type="ECO:0000256" key="2">
    <source>
        <dbReference type="ARBA" id="ARBA00022737"/>
    </source>
</evidence>
<feature type="coiled-coil region" evidence="6">
    <location>
        <begin position="761"/>
        <end position="792"/>
    </location>
</feature>
<dbReference type="EMBL" id="JAXUIC010000008">
    <property type="protein sequence ID" value="KAK4576550.1"/>
    <property type="molecule type" value="Genomic_DNA"/>
</dbReference>
<dbReference type="FunFam" id="1.10.10.10:FF:000322">
    <property type="entry name" value="Probable disease resistance protein At1g63360"/>
    <property type="match status" value="1"/>
</dbReference>
<keyword evidence="11" id="KW-1185">Reference proteome</keyword>
<evidence type="ECO:0000259" key="8">
    <source>
        <dbReference type="Pfam" id="PF23247"/>
    </source>
</evidence>
<dbReference type="SUPFAM" id="SSF52540">
    <property type="entry name" value="P-loop containing nucleoside triphosphate hydrolases"/>
    <property type="match status" value="1"/>
</dbReference>
<keyword evidence="5" id="KW-0067">ATP-binding</keyword>
<comment type="caution">
    <text evidence="10">The sequence shown here is derived from an EMBL/GenBank/DDBJ whole genome shotgun (WGS) entry which is preliminary data.</text>
</comment>
<dbReference type="EMBL" id="JAXUIC010000008">
    <property type="protein sequence ID" value="KAK4576551.1"/>
    <property type="molecule type" value="Genomic_DNA"/>
</dbReference>
<dbReference type="InterPro" id="IPR001611">
    <property type="entry name" value="Leu-rich_rpt"/>
</dbReference>
<dbReference type="EMBL" id="JAXUIC010000008">
    <property type="protein sequence ID" value="KAK4576549.1"/>
    <property type="molecule type" value="Genomic_DNA"/>
</dbReference>
<organism evidence="10 11">
    <name type="scientific">Quercus rubra</name>
    <name type="common">Northern red oak</name>
    <name type="synonym">Quercus borealis</name>
    <dbReference type="NCBI Taxonomy" id="3512"/>
    <lineage>
        <taxon>Eukaryota</taxon>
        <taxon>Viridiplantae</taxon>
        <taxon>Streptophyta</taxon>
        <taxon>Embryophyta</taxon>
        <taxon>Tracheophyta</taxon>
        <taxon>Spermatophyta</taxon>
        <taxon>Magnoliopsida</taxon>
        <taxon>eudicotyledons</taxon>
        <taxon>Gunneridae</taxon>
        <taxon>Pentapetalae</taxon>
        <taxon>rosids</taxon>
        <taxon>fabids</taxon>
        <taxon>Fagales</taxon>
        <taxon>Fagaceae</taxon>
        <taxon>Quercus</taxon>
    </lineage>
</organism>
<evidence type="ECO:0000313" key="11">
    <source>
        <dbReference type="Proteomes" id="UP001324115"/>
    </source>
</evidence>
<dbReference type="Gene3D" id="3.40.50.300">
    <property type="entry name" value="P-loop containing nucleotide triphosphate hydrolases"/>
    <property type="match status" value="1"/>
</dbReference>
<proteinExistence type="inferred from homology"/>
<keyword evidence="3" id="KW-0547">Nucleotide-binding</keyword>
<name>A0AAN7EPQ1_QUERU</name>
<feature type="domain" description="Disease resistance protein At4g27190-like leucine-rich repeats" evidence="8">
    <location>
        <begin position="729"/>
        <end position="846"/>
    </location>
</feature>
<keyword evidence="4" id="KW-0611">Plant defense</keyword>
<dbReference type="InterPro" id="IPR002182">
    <property type="entry name" value="NB-ARC"/>
</dbReference>
<dbReference type="PANTHER" id="PTHR33463">
    <property type="entry name" value="NB-ARC DOMAIN-CONTAINING PROTEIN-RELATED"/>
    <property type="match status" value="1"/>
</dbReference>
<dbReference type="Pfam" id="PF23247">
    <property type="entry name" value="LRR_RPS2"/>
    <property type="match status" value="1"/>
</dbReference>
<dbReference type="SUPFAM" id="SSF52058">
    <property type="entry name" value="L domain-like"/>
    <property type="match status" value="1"/>
</dbReference>
<dbReference type="Gene3D" id="3.80.10.10">
    <property type="entry name" value="Ribonuclease Inhibitor"/>
    <property type="match status" value="2"/>
</dbReference>
<dbReference type="FunFam" id="3.40.50.300:FF:001091">
    <property type="entry name" value="Probable disease resistance protein At1g61300"/>
    <property type="match status" value="1"/>
</dbReference>
<dbReference type="Pfam" id="PF23559">
    <property type="entry name" value="WHD_DRP"/>
    <property type="match status" value="1"/>
</dbReference>
<keyword evidence="6" id="KW-0175">Coiled coil</keyword>
<dbReference type="Proteomes" id="UP001324115">
    <property type="component" value="Unassembled WGS sequence"/>
</dbReference>
<dbReference type="InterPro" id="IPR058922">
    <property type="entry name" value="WHD_DRP"/>
</dbReference>
<protein>
    <recommendedName>
        <fullName evidence="12">AAA+ ATPase domain-containing protein</fullName>
    </recommendedName>
</protein>
<dbReference type="PANTHER" id="PTHR33463:SF187">
    <property type="entry name" value="AND NB-ARC DOMAIN DISEASE RESISTANCE PROTEIN, PUTATIVE-RELATED"/>
    <property type="match status" value="1"/>
</dbReference>
<accession>A0AAN7EPQ1</accession>
<evidence type="ECO:0000259" key="7">
    <source>
        <dbReference type="Pfam" id="PF00931"/>
    </source>
</evidence>
<dbReference type="InterPro" id="IPR057135">
    <property type="entry name" value="At4g27190-like_LRR"/>
</dbReference>
<evidence type="ECO:0000256" key="6">
    <source>
        <dbReference type="SAM" id="Coils"/>
    </source>
</evidence>
<keyword evidence="2" id="KW-0677">Repeat</keyword>
<dbReference type="PRINTS" id="PR00364">
    <property type="entry name" value="DISEASERSIST"/>
</dbReference>
<dbReference type="GO" id="GO:0005524">
    <property type="term" value="F:ATP binding"/>
    <property type="evidence" value="ECO:0007669"/>
    <property type="project" value="UniProtKB-KW"/>
</dbReference>
<dbReference type="Gene3D" id="1.10.8.430">
    <property type="entry name" value="Helical domain of apoptotic protease-activating factors"/>
    <property type="match status" value="1"/>
</dbReference>
<sequence length="924" mass="106065">MFLSRMQKGEFAFKKTKEVEELYQAGDSTDGLFLDLPERIGNMMPPSTLVGESTAQRTKKEIIACLLDNNVGKIGVYGMGGIGKTTVMKEVNNFLLNESNRSESVIWVTVSKEFDLIKLQNDIASRLKLELPKFEDEIIRAAKLYTALKDRRYVLILDDLWETFALEKVGIPEPTPANGCKIVLTTRYLDVCLGMGCKDIKLELLSEEEARELFLHKMEYDVFNTPNLKAIAEEVLQKCARLPLAIVTIAGSFKRLTHNYEWRDALEQLRTSLKGFDSIEKQVHEVLKFSYERLKEEKLKQCLLHCALYPEDHKIYKEHLIEELIDEGIIERMKSRQAEFDRGYSMLSKLENACLLESCFLFGEIEKHNVELKYVKMHDLVRDMVLQVASPEFMVEGHLGLEDFSDEGKWRQNLVKASLMYNKISRIPSNVSPMCPNLSTLLLQANESLNNVPDSLFEHLHGLKVLDLSYTGIISLPNSVYSLENLNILSLRGCWNLRHVSSLAKLTTLRKLDLGSTNILEVPDGLEMLVNLTYLNLEAWYIKIMPLGILPKLSHLQYLRFSCQVTVKGEEMERLKKLENVWVRFDDLYEFCTFIRSFEKRQLASYQIHVGQSEEDVLRDIQDVGKGVILKECNLGQLESSIFEARLVLPEDVQSLEIVDCDDLTSLCDLPSLKHVRELKEIYLSSCKGKEHVLSSSVTDSLQTLEILRLRRLDNLRGLFRKERAASARVPPNTFSCLKKIDIQICPNIKKLLPPGLLLHLRNLEEIIVNECNQLEEIIGEASDEFEEEEIEEEGMDTTKITLPNLRRLILGDLPELKTICSSSKVIVCDSLETIQISNCRKLKRLPLSLPRPRNGQLSPPPSLKEIEAHDKEWWESLEWDCPDTKDALQPFIHKRAYTMPYSPYMTYHYVRSMEEDPNACTIC</sequence>
<dbReference type="InterPro" id="IPR042197">
    <property type="entry name" value="Apaf_helical"/>
</dbReference>
<evidence type="ECO:0000259" key="9">
    <source>
        <dbReference type="Pfam" id="PF23559"/>
    </source>
</evidence>
<dbReference type="Pfam" id="PF13855">
    <property type="entry name" value="LRR_8"/>
    <property type="match status" value="1"/>
</dbReference>
<dbReference type="GO" id="GO:0043531">
    <property type="term" value="F:ADP binding"/>
    <property type="evidence" value="ECO:0007669"/>
    <property type="project" value="InterPro"/>
</dbReference>
<dbReference type="AlphaFoldDB" id="A0AAN7EPQ1"/>
<comment type="similarity">
    <text evidence="1">Belongs to the disease resistance NB-LRR family.</text>
</comment>
<evidence type="ECO:0000313" key="10">
    <source>
        <dbReference type="EMBL" id="KAK4576551.1"/>
    </source>
</evidence>
<feature type="domain" description="NB-ARC" evidence="7">
    <location>
        <begin position="57"/>
        <end position="217"/>
    </location>
</feature>
<dbReference type="GO" id="GO:0006952">
    <property type="term" value="P:defense response"/>
    <property type="evidence" value="ECO:0007669"/>
    <property type="project" value="UniProtKB-KW"/>
</dbReference>